<sequence>LLALEGLGVYWEADAELLSEAALSRAELCTRMHSAIPRGDRPLPHYALLPLSLTARLQLNPRPELDAPHPFTTPKLSLSITLHHLGLGLSRRQYCGAMALVESLDRMRVAALYRHHRPILPTRAGHAALLWRYAYMCQLDSIRRVRRNWSWTHMKTHRATCRAYMAAYKTTLTSPPGNNRDKLEEFERQLDLFNLSLMRRQAKVEVEREGRLKKKQQQEAPPNRGWFGGWMSWGTKPTAPQGDAENQPTTVTQLAEQLSAEEKAELYAAIGHSEGALPPSLPLTYHDLRVNFLLSSLTFCLTNDAEDDLPSGAAQTLLRAEVAALRMNTAVRSAAAAVRFECSLGSFIIDGVGCDAGDDGGKKPGEVLPYRLVDSLEVNSTTDLVEFLYERNPLPDAPSDLQPSDELPSADILMSTGSRPDGGDTAAPRAPCDERIILRARPLQLVYHATTCVRVMTVLAPPRTLSLQQCV</sequence>
<gene>
    <name evidence="6" type="primary">LOC125178264</name>
</gene>
<proteinExistence type="inferred from homology"/>
<accession>A0A979FLH0</accession>
<feature type="non-terminal residue" evidence="6">
    <location>
        <position position="1"/>
    </location>
</feature>
<comment type="similarity">
    <text evidence="1">Belongs to the VPS13 family.</text>
</comment>
<dbReference type="PANTHER" id="PTHR16166">
    <property type="entry name" value="VACUOLAR PROTEIN SORTING-ASSOCIATED PROTEIN VPS13"/>
    <property type="match status" value="1"/>
</dbReference>
<feature type="region of interest" description="Disordered" evidence="3">
    <location>
        <begin position="395"/>
        <end position="430"/>
    </location>
</feature>
<dbReference type="InterPro" id="IPR026847">
    <property type="entry name" value="VPS13"/>
</dbReference>
<evidence type="ECO:0000256" key="3">
    <source>
        <dbReference type="SAM" id="MobiDB-lite"/>
    </source>
</evidence>
<evidence type="ECO:0000259" key="4">
    <source>
        <dbReference type="Pfam" id="PF12624"/>
    </source>
</evidence>
<dbReference type="GO" id="GO:0006623">
    <property type="term" value="P:protein targeting to vacuole"/>
    <property type="evidence" value="ECO:0007669"/>
    <property type="project" value="TreeGrafter"/>
</dbReference>
<dbReference type="KEGG" id="hazt:125178264"/>
<evidence type="ECO:0000313" key="6">
    <source>
        <dbReference type="RefSeq" id="XP_047737577.1"/>
    </source>
</evidence>
<reference evidence="6" key="1">
    <citation type="submission" date="2025-08" db="UniProtKB">
        <authorList>
            <consortium name="RefSeq"/>
        </authorList>
    </citation>
    <scope>IDENTIFICATION</scope>
    <source>
        <tissue evidence="6">Whole organism</tissue>
    </source>
</reference>
<name>A0A979FLH0_HYAAZ</name>
<dbReference type="Proteomes" id="UP000694843">
    <property type="component" value="Unplaced"/>
</dbReference>
<dbReference type="OrthoDB" id="6373482at2759"/>
<dbReference type="InterPro" id="IPR026854">
    <property type="entry name" value="VPS13_N"/>
</dbReference>
<keyword evidence="2" id="KW-0813">Transport</keyword>
<feature type="region of interest" description="Disordered" evidence="3">
    <location>
        <begin position="207"/>
        <end position="231"/>
    </location>
</feature>
<evidence type="ECO:0000256" key="1">
    <source>
        <dbReference type="ARBA" id="ARBA00006545"/>
    </source>
</evidence>
<dbReference type="AlphaFoldDB" id="A0A979FLH0"/>
<evidence type="ECO:0000313" key="5">
    <source>
        <dbReference type="Proteomes" id="UP000694843"/>
    </source>
</evidence>
<dbReference type="PANTHER" id="PTHR16166:SF93">
    <property type="entry name" value="INTERMEMBRANE LIPID TRANSFER PROTEIN VPS13"/>
    <property type="match status" value="1"/>
</dbReference>
<dbReference type="GO" id="GO:0045053">
    <property type="term" value="P:protein retention in Golgi apparatus"/>
    <property type="evidence" value="ECO:0007669"/>
    <property type="project" value="TreeGrafter"/>
</dbReference>
<dbReference type="RefSeq" id="XP_047737577.1">
    <property type="nucleotide sequence ID" value="XM_047881621.1"/>
</dbReference>
<keyword evidence="5" id="KW-1185">Reference proteome</keyword>
<dbReference type="GeneID" id="125178264"/>
<evidence type="ECO:0000256" key="2">
    <source>
        <dbReference type="ARBA" id="ARBA00022448"/>
    </source>
</evidence>
<dbReference type="Pfam" id="PF12624">
    <property type="entry name" value="VPS13_N"/>
    <property type="match status" value="1"/>
</dbReference>
<protein>
    <submittedName>
        <fullName evidence="6">Vacuolar protein sorting-associated protein 13A-like</fullName>
    </submittedName>
</protein>
<feature type="domain" description="Chorein N-terminal" evidence="4">
    <location>
        <begin position="3"/>
        <end position="469"/>
    </location>
</feature>
<organism evidence="5 6">
    <name type="scientific">Hyalella azteca</name>
    <name type="common">Amphipod</name>
    <dbReference type="NCBI Taxonomy" id="294128"/>
    <lineage>
        <taxon>Eukaryota</taxon>
        <taxon>Metazoa</taxon>
        <taxon>Ecdysozoa</taxon>
        <taxon>Arthropoda</taxon>
        <taxon>Crustacea</taxon>
        <taxon>Multicrustacea</taxon>
        <taxon>Malacostraca</taxon>
        <taxon>Eumalacostraca</taxon>
        <taxon>Peracarida</taxon>
        <taxon>Amphipoda</taxon>
        <taxon>Senticaudata</taxon>
        <taxon>Talitrida</taxon>
        <taxon>Talitroidea</taxon>
        <taxon>Hyalellidae</taxon>
        <taxon>Hyalella</taxon>
    </lineage>
</organism>